<comment type="similarity">
    <text evidence="7">Belongs to the binding-protein-dependent transport system permease family.</text>
</comment>
<evidence type="ECO:0000256" key="7">
    <source>
        <dbReference type="RuleBase" id="RU363032"/>
    </source>
</evidence>
<dbReference type="EMBL" id="LYOR01000009">
    <property type="protein sequence ID" value="OFV65653.1"/>
    <property type="molecule type" value="Genomic_DNA"/>
</dbReference>
<dbReference type="InterPro" id="IPR006469">
    <property type="entry name" value="NifC_ABC_porter"/>
</dbReference>
<dbReference type="SUPFAM" id="SSF161098">
    <property type="entry name" value="MetI-like"/>
    <property type="match status" value="1"/>
</dbReference>
<accession>A0A1F2P3D6</accession>
<name>A0A1F2P3D6_9EURY</name>
<evidence type="ECO:0000256" key="5">
    <source>
        <dbReference type="ARBA" id="ARBA00023032"/>
    </source>
</evidence>
<dbReference type="STRING" id="1839936.SBU_001463"/>
<evidence type="ECO:0000313" key="9">
    <source>
        <dbReference type="EMBL" id="OFV65653.1"/>
    </source>
</evidence>
<protein>
    <submittedName>
        <fullName evidence="9">NifC-like ABC-type porter</fullName>
    </submittedName>
</protein>
<dbReference type="GO" id="GO:0005886">
    <property type="term" value="C:plasma membrane"/>
    <property type="evidence" value="ECO:0007669"/>
    <property type="project" value="UniProtKB-SubCell"/>
</dbReference>
<dbReference type="InterPro" id="IPR000515">
    <property type="entry name" value="MetI-like"/>
</dbReference>
<dbReference type="PANTHER" id="PTHR30406:SF8">
    <property type="entry name" value="SULFATE TRANSPORT SYSTEM PERMEASE PROTEIN CYST"/>
    <property type="match status" value="1"/>
</dbReference>
<gene>
    <name evidence="9" type="ORF">SBU_001463</name>
</gene>
<dbReference type="InterPro" id="IPR035906">
    <property type="entry name" value="MetI-like_sf"/>
</dbReference>
<evidence type="ECO:0000256" key="2">
    <source>
        <dbReference type="ARBA" id="ARBA00022448"/>
    </source>
</evidence>
<feature type="transmembrane region" description="Helical" evidence="7">
    <location>
        <begin position="234"/>
        <end position="258"/>
    </location>
</feature>
<reference evidence="9" key="1">
    <citation type="submission" date="2016-05" db="EMBL/GenBank/DDBJ databases">
        <title>Microbial consortia oxidize butane by reversing methanogenesis.</title>
        <authorList>
            <person name="Laso-Perez R."/>
            <person name="Richter M."/>
            <person name="Wegener G."/>
            <person name="Musat F."/>
        </authorList>
    </citation>
    <scope>NUCLEOTIDE SEQUENCE [LARGE SCALE GENOMIC DNA]</scope>
    <source>
        <strain evidence="9">BOX1</strain>
    </source>
</reference>
<evidence type="ECO:0000256" key="3">
    <source>
        <dbReference type="ARBA" id="ARBA00022692"/>
    </source>
</evidence>
<feature type="transmembrane region" description="Helical" evidence="7">
    <location>
        <begin position="148"/>
        <end position="169"/>
    </location>
</feature>
<dbReference type="GO" id="GO:0015419">
    <property type="term" value="F:ABC-type sulfate transporter activity"/>
    <property type="evidence" value="ECO:0007669"/>
    <property type="project" value="InterPro"/>
</dbReference>
<proteinExistence type="inferred from homology"/>
<dbReference type="PROSITE" id="PS50928">
    <property type="entry name" value="ABC_TM1"/>
    <property type="match status" value="1"/>
</dbReference>
<keyword evidence="4 7" id="KW-1133">Transmembrane helix</keyword>
<keyword evidence="5" id="KW-0764">Sulfate transport</keyword>
<sequence length="444" mass="50427">MKNMRLNVERRNVISLILVFLFFISVIGAVYHTRLSWEDAKYAMISKKSDLVKELLKEHPDAKYTVEEVEFYQEMYPYYRRFEHLWDPSIGTRWVVYWWTREKTERYHRPDLMIVIWPYNNEIIYETRLTEGGGGGRLKEPCWSLEDWIIKNLHLISASAILSIGLLSFRKTREPLLRGLRSLEISRFEMIIFTGMLLLAGFILAVITGILTHLNEDAFYTSILSEETQFAVRLSLWTSIISTILIFVVALPSAYVTARYSFWGKSLIDTLLDLPLALPTIVGGIGLLMLFSRTSVGVYLSDNGIKIALTPLAIVLAQFFVNVPFMVRPFRSTFMSISPTYEHIARTLGCSRTGAFFRVLLPMARPGLIAGVAITWARCIGEFGAVLMFAGATRFITEVLPITVFLNMSTGEMELAISAAVIMIIISATMLFIFEKIGAKGAFL</sequence>
<dbReference type="CDD" id="cd06261">
    <property type="entry name" value="TM_PBP2"/>
    <property type="match status" value="1"/>
</dbReference>
<feature type="transmembrane region" description="Helical" evidence="7">
    <location>
        <begin position="270"/>
        <end position="292"/>
    </location>
</feature>
<feature type="transmembrane region" description="Helical" evidence="7">
    <location>
        <begin position="190"/>
        <end position="214"/>
    </location>
</feature>
<evidence type="ECO:0000256" key="4">
    <source>
        <dbReference type="ARBA" id="ARBA00022989"/>
    </source>
</evidence>
<keyword evidence="10" id="KW-1185">Reference proteome</keyword>
<dbReference type="InterPro" id="IPR005667">
    <property type="entry name" value="Sulph_transpt2"/>
</dbReference>
<comment type="caution">
    <text evidence="9">The sequence shown here is derived from an EMBL/GenBank/DDBJ whole genome shotgun (WGS) entry which is preliminary data.</text>
</comment>
<dbReference type="PANTHER" id="PTHR30406">
    <property type="entry name" value="SULFATE TRANSPORT SYSTEM PERMEASE PROTEIN"/>
    <property type="match status" value="1"/>
</dbReference>
<evidence type="ECO:0000256" key="6">
    <source>
        <dbReference type="ARBA" id="ARBA00023136"/>
    </source>
</evidence>
<feature type="transmembrane region" description="Helical" evidence="7">
    <location>
        <begin position="304"/>
        <end position="327"/>
    </location>
</feature>
<organism evidence="9 10">
    <name type="scientific">Candidatus Syntropharchaeum butanivorans</name>
    <dbReference type="NCBI Taxonomy" id="1839936"/>
    <lineage>
        <taxon>Archaea</taxon>
        <taxon>Methanobacteriati</taxon>
        <taxon>Methanobacteriota</taxon>
        <taxon>Stenosarchaea group</taxon>
        <taxon>Methanomicrobia</taxon>
        <taxon>Methanosarcinales</taxon>
        <taxon>ANME-2 cluster</taxon>
        <taxon>Candidatus Syntropharchaeum</taxon>
    </lineage>
</organism>
<feature type="domain" description="ABC transmembrane type-1" evidence="8">
    <location>
        <begin position="232"/>
        <end position="434"/>
    </location>
</feature>
<dbReference type="Gene3D" id="1.10.3720.10">
    <property type="entry name" value="MetI-like"/>
    <property type="match status" value="1"/>
</dbReference>
<feature type="transmembrane region" description="Helical" evidence="7">
    <location>
        <begin position="12"/>
        <end position="31"/>
    </location>
</feature>
<keyword evidence="3 7" id="KW-0812">Transmembrane</keyword>
<keyword evidence="2 7" id="KW-0813">Transport</keyword>
<dbReference type="Pfam" id="PF00528">
    <property type="entry name" value="BPD_transp_1"/>
    <property type="match status" value="1"/>
</dbReference>
<evidence type="ECO:0000313" key="10">
    <source>
        <dbReference type="Proteomes" id="UP000185779"/>
    </source>
</evidence>
<keyword evidence="6 7" id="KW-0472">Membrane</keyword>
<evidence type="ECO:0000259" key="8">
    <source>
        <dbReference type="PROSITE" id="PS50928"/>
    </source>
</evidence>
<evidence type="ECO:0000256" key="1">
    <source>
        <dbReference type="ARBA" id="ARBA00004141"/>
    </source>
</evidence>
<dbReference type="NCBIfam" id="TIGR01581">
    <property type="entry name" value="Mo_ABC_porter"/>
    <property type="match status" value="1"/>
</dbReference>
<feature type="transmembrane region" description="Helical" evidence="7">
    <location>
        <begin position="415"/>
        <end position="434"/>
    </location>
</feature>
<dbReference type="Proteomes" id="UP000185779">
    <property type="component" value="Unassembled WGS sequence"/>
</dbReference>
<dbReference type="AlphaFoldDB" id="A0A1F2P3D6"/>
<comment type="subcellular location">
    <subcellularLocation>
        <location evidence="7">Cell membrane</location>
        <topology evidence="7">Multi-pass membrane protein</topology>
    </subcellularLocation>
    <subcellularLocation>
        <location evidence="1">Membrane</location>
        <topology evidence="1">Multi-pass membrane protein</topology>
    </subcellularLocation>
</comment>